<evidence type="ECO:0000313" key="3">
    <source>
        <dbReference type="Proteomes" id="UP000826656"/>
    </source>
</evidence>
<evidence type="ECO:0000256" key="1">
    <source>
        <dbReference type="SAM" id="MobiDB-lite"/>
    </source>
</evidence>
<protein>
    <submittedName>
        <fullName evidence="2">Uncharacterized protein</fullName>
    </submittedName>
</protein>
<proteinExistence type="predicted"/>
<sequence length="115" mass="13064">MIPRGRLLLNRAFYASLARFTPPRNHIAFLENNLTICLPNQDIGVKGLVRLASERFFRAGSRPDPTGGHLPQRKHHCSTPPEKQQIRQSRRGTTTAPLFSRIRWSQISKGVHASR</sequence>
<name>A0ABQ7VPC6_SOLTU</name>
<accession>A0ABQ7VPC6</accession>
<evidence type="ECO:0000313" key="2">
    <source>
        <dbReference type="EMBL" id="KAH0770329.1"/>
    </source>
</evidence>
<reference evidence="2 3" key="1">
    <citation type="journal article" date="2021" name="bioRxiv">
        <title>Chromosome-scale and haplotype-resolved genome assembly of a tetraploid potato cultivar.</title>
        <authorList>
            <person name="Sun H."/>
            <person name="Jiao W.-B."/>
            <person name="Krause K."/>
            <person name="Campoy J.A."/>
            <person name="Goel M."/>
            <person name="Folz-Donahue K."/>
            <person name="Kukat C."/>
            <person name="Huettel B."/>
            <person name="Schneeberger K."/>
        </authorList>
    </citation>
    <scope>NUCLEOTIDE SEQUENCE [LARGE SCALE GENOMIC DNA]</scope>
    <source>
        <strain evidence="2">SolTubOtavaFocal</strain>
        <tissue evidence="2">Leaves</tissue>
    </source>
</reference>
<comment type="caution">
    <text evidence="2">The sequence shown here is derived from an EMBL/GenBank/DDBJ whole genome shotgun (WGS) entry which is preliminary data.</text>
</comment>
<feature type="region of interest" description="Disordered" evidence="1">
    <location>
        <begin position="59"/>
        <end position="98"/>
    </location>
</feature>
<dbReference type="EMBL" id="JAIVGD010000011">
    <property type="protein sequence ID" value="KAH0770329.1"/>
    <property type="molecule type" value="Genomic_DNA"/>
</dbReference>
<gene>
    <name evidence="2" type="ORF">KY290_014310</name>
</gene>
<keyword evidence="3" id="KW-1185">Reference proteome</keyword>
<dbReference type="Proteomes" id="UP000826656">
    <property type="component" value="Unassembled WGS sequence"/>
</dbReference>
<organism evidence="2 3">
    <name type="scientific">Solanum tuberosum</name>
    <name type="common">Potato</name>
    <dbReference type="NCBI Taxonomy" id="4113"/>
    <lineage>
        <taxon>Eukaryota</taxon>
        <taxon>Viridiplantae</taxon>
        <taxon>Streptophyta</taxon>
        <taxon>Embryophyta</taxon>
        <taxon>Tracheophyta</taxon>
        <taxon>Spermatophyta</taxon>
        <taxon>Magnoliopsida</taxon>
        <taxon>eudicotyledons</taxon>
        <taxon>Gunneridae</taxon>
        <taxon>Pentapetalae</taxon>
        <taxon>asterids</taxon>
        <taxon>lamiids</taxon>
        <taxon>Solanales</taxon>
        <taxon>Solanaceae</taxon>
        <taxon>Solanoideae</taxon>
        <taxon>Solaneae</taxon>
        <taxon>Solanum</taxon>
    </lineage>
</organism>